<keyword evidence="2" id="KW-1185">Reference proteome</keyword>
<organism evidence="1 2">
    <name type="scientific">Diversispora eburnea</name>
    <dbReference type="NCBI Taxonomy" id="1213867"/>
    <lineage>
        <taxon>Eukaryota</taxon>
        <taxon>Fungi</taxon>
        <taxon>Fungi incertae sedis</taxon>
        <taxon>Mucoromycota</taxon>
        <taxon>Glomeromycotina</taxon>
        <taxon>Glomeromycetes</taxon>
        <taxon>Diversisporales</taxon>
        <taxon>Diversisporaceae</taxon>
        <taxon>Diversispora</taxon>
    </lineage>
</organism>
<comment type="caution">
    <text evidence="1">The sequence shown here is derived from an EMBL/GenBank/DDBJ whole genome shotgun (WGS) entry which is preliminary data.</text>
</comment>
<accession>A0A9N9G6E0</accession>
<reference evidence="1" key="1">
    <citation type="submission" date="2021-06" db="EMBL/GenBank/DDBJ databases">
        <authorList>
            <person name="Kallberg Y."/>
            <person name="Tangrot J."/>
            <person name="Rosling A."/>
        </authorList>
    </citation>
    <scope>NUCLEOTIDE SEQUENCE</scope>
    <source>
        <strain evidence="1">AZ414A</strain>
    </source>
</reference>
<dbReference type="AlphaFoldDB" id="A0A9N9G6E0"/>
<gene>
    <name evidence="1" type="ORF">DEBURN_LOCUS8541</name>
</gene>
<dbReference type="Proteomes" id="UP000789706">
    <property type="component" value="Unassembled WGS sequence"/>
</dbReference>
<proteinExistence type="predicted"/>
<protein>
    <submittedName>
        <fullName evidence="1">11607_t:CDS:1</fullName>
    </submittedName>
</protein>
<sequence>MTHEQATSPMCLGTSSAISNEKVNLTGQLDTNDTVILDQSTGIDLETIFTYEDKIAEIKKGESENSLVRLYQKVLKAKNCVIQTYQEEIRC</sequence>
<dbReference type="EMBL" id="CAJVPK010001283">
    <property type="protein sequence ID" value="CAG8580337.1"/>
    <property type="molecule type" value="Genomic_DNA"/>
</dbReference>
<name>A0A9N9G6E0_9GLOM</name>
<evidence type="ECO:0000313" key="1">
    <source>
        <dbReference type="EMBL" id="CAG8580337.1"/>
    </source>
</evidence>
<evidence type="ECO:0000313" key="2">
    <source>
        <dbReference type="Proteomes" id="UP000789706"/>
    </source>
</evidence>